<protein>
    <submittedName>
        <fullName evidence="2">Uncharacterized protein</fullName>
    </submittedName>
</protein>
<evidence type="ECO:0000313" key="3">
    <source>
        <dbReference type="Proteomes" id="UP001153954"/>
    </source>
</evidence>
<feature type="region of interest" description="Disordered" evidence="1">
    <location>
        <begin position="15"/>
        <end position="72"/>
    </location>
</feature>
<reference evidence="2" key="1">
    <citation type="submission" date="2022-03" db="EMBL/GenBank/DDBJ databases">
        <authorList>
            <person name="Tunstrom K."/>
        </authorList>
    </citation>
    <scope>NUCLEOTIDE SEQUENCE</scope>
</reference>
<evidence type="ECO:0000313" key="2">
    <source>
        <dbReference type="EMBL" id="CAH2103904.1"/>
    </source>
</evidence>
<accession>A0AAU9UZA4</accession>
<dbReference type="AlphaFoldDB" id="A0AAU9UZA4"/>
<comment type="caution">
    <text evidence="2">The sequence shown here is derived from an EMBL/GenBank/DDBJ whole genome shotgun (WGS) entry which is preliminary data.</text>
</comment>
<proteinExistence type="predicted"/>
<sequence length="141" mass="15552">MQHFFNRLVSLEEQYHTASSQRREPSGGAPTAMSAAAVGAEHAVKSEPASAPQGCARLPASVAPSSPERPVSATADHFSVADRIVDALRFINIPVRSNQSYYFDPNVNDIETWCEKVDRPEFSVNLKKCSFLSTKIECLRR</sequence>
<gene>
    <name evidence="2" type="ORF">EEDITHA_LOCUS18355</name>
</gene>
<name>A0AAU9UZA4_EUPED</name>
<organism evidence="2 3">
    <name type="scientific">Euphydryas editha</name>
    <name type="common">Edith's checkerspot</name>
    <dbReference type="NCBI Taxonomy" id="104508"/>
    <lineage>
        <taxon>Eukaryota</taxon>
        <taxon>Metazoa</taxon>
        <taxon>Ecdysozoa</taxon>
        <taxon>Arthropoda</taxon>
        <taxon>Hexapoda</taxon>
        <taxon>Insecta</taxon>
        <taxon>Pterygota</taxon>
        <taxon>Neoptera</taxon>
        <taxon>Endopterygota</taxon>
        <taxon>Lepidoptera</taxon>
        <taxon>Glossata</taxon>
        <taxon>Ditrysia</taxon>
        <taxon>Papilionoidea</taxon>
        <taxon>Nymphalidae</taxon>
        <taxon>Nymphalinae</taxon>
        <taxon>Euphydryas</taxon>
    </lineage>
</organism>
<dbReference type="Proteomes" id="UP001153954">
    <property type="component" value="Unassembled WGS sequence"/>
</dbReference>
<dbReference type="EMBL" id="CAKOGL010000026">
    <property type="protein sequence ID" value="CAH2103904.1"/>
    <property type="molecule type" value="Genomic_DNA"/>
</dbReference>
<keyword evidence="3" id="KW-1185">Reference proteome</keyword>
<evidence type="ECO:0000256" key="1">
    <source>
        <dbReference type="SAM" id="MobiDB-lite"/>
    </source>
</evidence>